<evidence type="ECO:0000256" key="1">
    <source>
        <dbReference type="ARBA" id="ARBA00022679"/>
    </source>
</evidence>
<feature type="non-terminal residue" evidence="8">
    <location>
        <position position="1"/>
    </location>
</feature>
<dbReference type="Gene3D" id="3.30.70.270">
    <property type="match status" value="1"/>
</dbReference>
<evidence type="ECO:0000259" key="7">
    <source>
        <dbReference type="Pfam" id="PF06817"/>
    </source>
</evidence>
<feature type="non-terminal residue" evidence="8">
    <location>
        <position position="55"/>
    </location>
</feature>
<dbReference type="InterPro" id="IPR043502">
    <property type="entry name" value="DNA/RNA_pol_sf"/>
</dbReference>
<dbReference type="PANTHER" id="PTHR41694:SF3">
    <property type="entry name" value="RNA-DIRECTED DNA POLYMERASE-RELATED"/>
    <property type="match status" value="1"/>
</dbReference>
<reference evidence="8 9" key="1">
    <citation type="submission" date="2019-09" db="EMBL/GenBank/DDBJ databases">
        <title>Bird 10,000 Genomes (B10K) Project - Family phase.</title>
        <authorList>
            <person name="Zhang G."/>
        </authorList>
    </citation>
    <scope>NUCLEOTIDE SEQUENCE [LARGE SCALE GENOMIC DNA]</scope>
    <source>
        <strain evidence="8">B10K-DU-002-51</strain>
        <tissue evidence="8">Muscle</tissue>
    </source>
</reference>
<protein>
    <submittedName>
        <fullName evidence="8">POK18 protein</fullName>
    </submittedName>
</protein>
<dbReference type="GO" id="GO:0003964">
    <property type="term" value="F:RNA-directed DNA polymerase activity"/>
    <property type="evidence" value="ECO:0007669"/>
    <property type="project" value="UniProtKB-KW"/>
</dbReference>
<keyword evidence="3" id="KW-0540">Nuclease</keyword>
<dbReference type="EMBL" id="VZZY01022769">
    <property type="protein sequence ID" value="NXW65069.1"/>
    <property type="molecule type" value="Genomic_DNA"/>
</dbReference>
<keyword evidence="2" id="KW-0548">Nucleotidyltransferase</keyword>
<proteinExistence type="predicted"/>
<dbReference type="SUPFAM" id="SSF56672">
    <property type="entry name" value="DNA/RNA polymerases"/>
    <property type="match status" value="1"/>
</dbReference>
<dbReference type="PANTHER" id="PTHR41694">
    <property type="entry name" value="ENDOGENOUS RETROVIRUS GROUP K MEMBER POL PROTEIN"/>
    <property type="match status" value="1"/>
</dbReference>
<evidence type="ECO:0000256" key="2">
    <source>
        <dbReference type="ARBA" id="ARBA00022695"/>
    </source>
</evidence>
<dbReference type="InterPro" id="IPR043128">
    <property type="entry name" value="Rev_trsase/Diguanyl_cyclase"/>
</dbReference>
<keyword evidence="5" id="KW-0378">Hydrolase</keyword>
<accession>A0A7L4DRW8</accession>
<name>A0A7L4DRW8_9AVES</name>
<feature type="domain" description="Reverse transcriptase thumb" evidence="7">
    <location>
        <begin position="16"/>
        <end position="53"/>
    </location>
</feature>
<keyword evidence="1" id="KW-0808">Transferase</keyword>
<evidence type="ECO:0000256" key="3">
    <source>
        <dbReference type="ARBA" id="ARBA00022722"/>
    </source>
</evidence>
<dbReference type="Proteomes" id="UP000541249">
    <property type="component" value="Unassembled WGS sequence"/>
</dbReference>
<evidence type="ECO:0000256" key="5">
    <source>
        <dbReference type="ARBA" id="ARBA00022801"/>
    </source>
</evidence>
<evidence type="ECO:0000313" key="9">
    <source>
        <dbReference type="Proteomes" id="UP000541249"/>
    </source>
</evidence>
<organism evidence="8 9">
    <name type="scientific">Eurystomus gularis</name>
    <dbReference type="NCBI Taxonomy" id="325343"/>
    <lineage>
        <taxon>Eukaryota</taxon>
        <taxon>Metazoa</taxon>
        <taxon>Chordata</taxon>
        <taxon>Craniata</taxon>
        <taxon>Vertebrata</taxon>
        <taxon>Euteleostomi</taxon>
        <taxon>Archelosauria</taxon>
        <taxon>Archosauria</taxon>
        <taxon>Dinosauria</taxon>
        <taxon>Saurischia</taxon>
        <taxon>Theropoda</taxon>
        <taxon>Coelurosauria</taxon>
        <taxon>Aves</taxon>
        <taxon>Neognathae</taxon>
        <taxon>Neoaves</taxon>
        <taxon>Telluraves</taxon>
        <taxon>Coraciimorphae</taxon>
        <taxon>Coraciiformes</taxon>
        <taxon>Coraciidae</taxon>
        <taxon>Eurystomus</taxon>
    </lineage>
</organism>
<dbReference type="InterPro" id="IPR010661">
    <property type="entry name" value="RVT_thumb"/>
</dbReference>
<sequence length="55" mass="6424">PWQYLGWQISDATIKPQKLDLQITIHTLHDAQRLLGDLQWLRPVIGFSNDDLEIL</sequence>
<comment type="caution">
    <text evidence="8">The sequence shown here is derived from an EMBL/GenBank/DDBJ whole genome shotgun (WGS) entry which is preliminary data.</text>
</comment>
<dbReference type="OrthoDB" id="9319918at2759"/>
<dbReference type="AlphaFoldDB" id="A0A7L4DRW8"/>
<dbReference type="GO" id="GO:0035613">
    <property type="term" value="F:RNA stem-loop binding"/>
    <property type="evidence" value="ECO:0007669"/>
    <property type="project" value="TreeGrafter"/>
</dbReference>
<dbReference type="GO" id="GO:0016787">
    <property type="term" value="F:hydrolase activity"/>
    <property type="evidence" value="ECO:0007669"/>
    <property type="project" value="UniProtKB-KW"/>
</dbReference>
<evidence type="ECO:0000256" key="4">
    <source>
        <dbReference type="ARBA" id="ARBA00022759"/>
    </source>
</evidence>
<keyword evidence="9" id="KW-1185">Reference proteome</keyword>
<keyword evidence="6" id="KW-0695">RNA-directed DNA polymerase</keyword>
<gene>
    <name evidence="8" type="primary">Ervk18_2</name>
    <name evidence="8" type="ORF">EURGUL_R15354</name>
</gene>
<evidence type="ECO:0000313" key="8">
    <source>
        <dbReference type="EMBL" id="NXW65069.1"/>
    </source>
</evidence>
<evidence type="ECO:0000256" key="6">
    <source>
        <dbReference type="ARBA" id="ARBA00022918"/>
    </source>
</evidence>
<dbReference type="GO" id="GO:0004519">
    <property type="term" value="F:endonuclease activity"/>
    <property type="evidence" value="ECO:0007669"/>
    <property type="project" value="UniProtKB-KW"/>
</dbReference>
<keyword evidence="4" id="KW-0255">Endonuclease</keyword>
<dbReference type="Pfam" id="PF06817">
    <property type="entry name" value="RVT_thumb"/>
    <property type="match status" value="1"/>
</dbReference>